<dbReference type="InterPro" id="IPR036909">
    <property type="entry name" value="Cyt_c-like_dom_sf"/>
</dbReference>
<dbReference type="InterPro" id="IPR022655">
    <property type="entry name" value="DUF1553"/>
</dbReference>
<evidence type="ECO:0000259" key="1">
    <source>
        <dbReference type="Pfam" id="PF07583"/>
    </source>
</evidence>
<dbReference type="GO" id="GO:0020037">
    <property type="term" value="F:heme binding"/>
    <property type="evidence" value="ECO:0007669"/>
    <property type="project" value="InterPro"/>
</dbReference>
<dbReference type="Pfam" id="PF13385">
    <property type="entry name" value="Laminin_G_3"/>
    <property type="match status" value="1"/>
</dbReference>
<dbReference type="Gene3D" id="2.60.120.200">
    <property type="match status" value="1"/>
</dbReference>
<dbReference type="EMBL" id="AP026866">
    <property type="protein sequence ID" value="BDS06566.1"/>
    <property type="molecule type" value="Genomic_DNA"/>
</dbReference>
<dbReference type="InterPro" id="IPR011444">
    <property type="entry name" value="DUF1549"/>
</dbReference>
<dbReference type="GO" id="GO:0009055">
    <property type="term" value="F:electron transfer activity"/>
    <property type="evidence" value="ECO:0007669"/>
    <property type="project" value="InterPro"/>
</dbReference>
<dbReference type="SUPFAM" id="SSF46626">
    <property type="entry name" value="Cytochrome c"/>
    <property type="match status" value="1"/>
</dbReference>
<evidence type="ECO:0000313" key="4">
    <source>
        <dbReference type="EMBL" id="BDS06566.1"/>
    </source>
</evidence>
<dbReference type="PANTHER" id="PTHR35889">
    <property type="entry name" value="CYCLOINULO-OLIGOSACCHARIDE FRUCTANOTRANSFERASE-RELATED"/>
    <property type="match status" value="1"/>
</dbReference>
<dbReference type="InterPro" id="IPR013320">
    <property type="entry name" value="ConA-like_dom_sf"/>
</dbReference>
<dbReference type="Pfam" id="PF07583">
    <property type="entry name" value="PSCyt2"/>
    <property type="match status" value="1"/>
</dbReference>
<reference evidence="4" key="1">
    <citation type="submission" date="2024-07" db="EMBL/GenBank/DDBJ databases">
        <title>Complete genome sequence of Verrucomicrobiaceae bacterium NT6N.</title>
        <authorList>
            <person name="Huang C."/>
            <person name="Takami H."/>
            <person name="Hamasaki K."/>
        </authorList>
    </citation>
    <scope>NUCLEOTIDE SEQUENCE</scope>
    <source>
        <strain evidence="4">NT6N</strain>
    </source>
</reference>
<dbReference type="AlphaFoldDB" id="A0AAT9FKP0"/>
<gene>
    <name evidence="4" type="ORF">NT6N_16060</name>
</gene>
<organism evidence="4">
    <name type="scientific">Oceaniferula spumae</name>
    <dbReference type="NCBI Taxonomy" id="2979115"/>
    <lineage>
        <taxon>Bacteria</taxon>
        <taxon>Pseudomonadati</taxon>
        <taxon>Verrucomicrobiota</taxon>
        <taxon>Verrucomicrobiia</taxon>
        <taxon>Verrucomicrobiales</taxon>
        <taxon>Verrucomicrobiaceae</taxon>
        <taxon>Oceaniferula</taxon>
    </lineage>
</organism>
<evidence type="ECO:0008006" key="5">
    <source>
        <dbReference type="Google" id="ProtNLM"/>
    </source>
</evidence>
<feature type="domain" description="DUF1553" evidence="2">
    <location>
        <begin position="817"/>
        <end position="1079"/>
    </location>
</feature>
<sequence>MIQLIAMLPRHLPVIGLSAAVFMTACSKKEIISAESSRGDYEVADSKAASHGQIDYNRDVQPILSYYCYHCHGPDTATREPKGAPLRLDLRDMALSYKNEQGVKTIVPGKPDESELIRRIESHDPDLLMPQDPEKKLSGEQIALLREWIKQGAEFRDHWAFEKPQKKTLPEVENKGWAKNAIDHYILAKLEEKSLTPNGPAGRSELIRRVTLDLIGLLPTPKEVDDFLNDPADDDAAYAKVVDRLLASDAYGEHRARFWLDYARYGDTHGIHVDAYRTIWPYRDYVIKSFNEDKSYDRFTQEQLAGDLLPDKSLDTVVATGFIRAGLASSEGGTITQELWVNNKRERTEAFGTVFMGMTANCAVCHDHKYDPFSAKDFYSLTAYFGNIDEKPYHNDMDSWAPVVTIPNKDDRAGYDRLVAELSAAEKKKKETLTTADAQIAEWLRSNNKPVKVDNQALAHHFPMAEGKGETIKDAVTNKSYKYESAPPLWDEYPLLASSFRIDNNTRYPMADVGKLTADKPFSISTWIRWNEAPLGQGSMTGALLSRMDTGSDLKGYDLFLADGTVMVHLISEWSKKNAVVVKAAQKIPRTKWVHIAASYDGSKKAAGIQLYLNGEKVATQVVVDKLRGEIEINKPFHLARRGGPDDKSSPLRGTAFQDLRIYKRLLGPEEMARLPWMDPIARVAERKPDFLKKDTDAWTPFEVDAARKLYFASNNKLDALNTRITEIKKQIAELESKVKVHHYQGANNINEGKKVSDDLAAMYQGKLGAQTLVCREKDTPAFAHLLDRGDYNSRGERLYANTPDFLPSLPADAPKNRLGLAQWVTMPENPLTARVTVNRMWQEIFGTGIVESSEDFGIVGARPTHQELLDHLAIDFQTGGGDSNKAWKLKRMYRMLVMSMAYRQSNRISDEMVEKDPRNLFYARAPRYRMDAETLRDAALQAAGLLNREKLGGPSFLGYQPAGIWKDSYPSSTHFYKQHRAPLIYRRTLYQFVKRTALHPELGIFDATDRLIACVRRDRTNTPLAALALLNDVTYLEAARALGNKALSHHKDTRERLNYIAKRTWSRELDTEEVTSLTSRLDEIRKLITAEEAAHLVKYGEAPQPNGIDPIESAVWMSLTSTFLNSDAFVNQ</sequence>
<feature type="domain" description="Cytochrome C Planctomycete-type" evidence="3">
    <location>
        <begin position="68"/>
        <end position="130"/>
    </location>
</feature>
<name>A0AAT9FKP0_9BACT</name>
<evidence type="ECO:0000259" key="3">
    <source>
        <dbReference type="Pfam" id="PF07635"/>
    </source>
</evidence>
<protein>
    <recommendedName>
        <fullName evidence="5">LamG-like jellyroll fold domain-containing protein</fullName>
    </recommendedName>
</protein>
<dbReference type="Pfam" id="PF07635">
    <property type="entry name" value="PSCyt1"/>
    <property type="match status" value="1"/>
</dbReference>
<feature type="domain" description="DUF1549" evidence="1">
    <location>
        <begin position="182"/>
        <end position="389"/>
    </location>
</feature>
<evidence type="ECO:0000259" key="2">
    <source>
        <dbReference type="Pfam" id="PF07587"/>
    </source>
</evidence>
<proteinExistence type="predicted"/>
<dbReference type="KEGG" id="osu:NT6N_16060"/>
<dbReference type="SUPFAM" id="SSF49899">
    <property type="entry name" value="Concanavalin A-like lectins/glucanases"/>
    <property type="match status" value="1"/>
</dbReference>
<dbReference type="PANTHER" id="PTHR35889:SF3">
    <property type="entry name" value="F-BOX DOMAIN-CONTAINING PROTEIN"/>
    <property type="match status" value="1"/>
</dbReference>
<dbReference type="InterPro" id="IPR011429">
    <property type="entry name" value="Cyt_c_Planctomycete-type"/>
</dbReference>
<dbReference type="Pfam" id="PF07587">
    <property type="entry name" value="PSD1"/>
    <property type="match status" value="1"/>
</dbReference>
<accession>A0AAT9FKP0</accession>